<dbReference type="AlphaFoldDB" id="A0A7X3IM94"/>
<comment type="caution">
    <text evidence="1">The sequence shown here is derived from an EMBL/GenBank/DDBJ whole genome shotgun (WGS) entry which is preliminary data.</text>
</comment>
<dbReference type="EMBL" id="WUBI01000003">
    <property type="protein sequence ID" value="MWV46150.1"/>
    <property type="molecule type" value="Genomic_DNA"/>
</dbReference>
<proteinExistence type="predicted"/>
<organism evidence="1 2">
    <name type="scientific">Paenibacillus dendrobii</name>
    <dbReference type="NCBI Taxonomy" id="2691084"/>
    <lineage>
        <taxon>Bacteria</taxon>
        <taxon>Bacillati</taxon>
        <taxon>Bacillota</taxon>
        <taxon>Bacilli</taxon>
        <taxon>Bacillales</taxon>
        <taxon>Paenibacillaceae</taxon>
        <taxon>Paenibacillus</taxon>
    </lineage>
</organism>
<evidence type="ECO:0000313" key="2">
    <source>
        <dbReference type="Proteomes" id="UP000460318"/>
    </source>
</evidence>
<protein>
    <submittedName>
        <fullName evidence="1">Uncharacterized protein</fullName>
    </submittedName>
</protein>
<reference evidence="1 2" key="1">
    <citation type="submission" date="2019-12" db="EMBL/GenBank/DDBJ databases">
        <title>Paenibacillus sp. nov., an endophytic bacterium isolated from the stem of Dendrobium.</title>
        <authorList>
            <person name="Zhao R."/>
        </authorList>
    </citation>
    <scope>NUCLEOTIDE SEQUENCE [LARGE SCALE GENOMIC DNA]</scope>
    <source>
        <strain evidence="1 2">HJL G12</strain>
    </source>
</reference>
<evidence type="ECO:0000313" key="1">
    <source>
        <dbReference type="EMBL" id="MWV46150.1"/>
    </source>
</evidence>
<accession>A0A7X3IM94</accession>
<gene>
    <name evidence="1" type="ORF">GRF59_21240</name>
</gene>
<keyword evidence="2" id="KW-1185">Reference proteome</keyword>
<name>A0A7X3IM94_9BACL</name>
<sequence length="39" mass="4221">MLAGIITGRSNTTIAAKANVKRAEVTIMLQHLLQKSDLI</sequence>
<dbReference type="Proteomes" id="UP000460318">
    <property type="component" value="Unassembled WGS sequence"/>
</dbReference>